<dbReference type="AlphaFoldDB" id="A0A2P8D3G7"/>
<gene>
    <name evidence="2" type="ORF">CLV63_11941</name>
</gene>
<dbReference type="EMBL" id="PYGA01000019">
    <property type="protein sequence ID" value="PSK91760.1"/>
    <property type="molecule type" value="Genomic_DNA"/>
</dbReference>
<feature type="domain" description="Pyridoxamine 5'-phosphate oxidase N-terminal" evidence="1">
    <location>
        <begin position="8"/>
        <end position="133"/>
    </location>
</feature>
<evidence type="ECO:0000313" key="3">
    <source>
        <dbReference type="Proteomes" id="UP000240542"/>
    </source>
</evidence>
<organism evidence="2 3">
    <name type="scientific">Murinocardiopsis flavida</name>
    <dbReference type="NCBI Taxonomy" id="645275"/>
    <lineage>
        <taxon>Bacteria</taxon>
        <taxon>Bacillati</taxon>
        <taxon>Actinomycetota</taxon>
        <taxon>Actinomycetes</taxon>
        <taxon>Streptosporangiales</taxon>
        <taxon>Nocardiopsidaceae</taxon>
        <taxon>Murinocardiopsis</taxon>
    </lineage>
</organism>
<dbReference type="RefSeq" id="WP_106585430.1">
    <property type="nucleotide sequence ID" value="NZ_PYGA01000019.1"/>
</dbReference>
<dbReference type="SUPFAM" id="SSF50475">
    <property type="entry name" value="FMN-binding split barrel"/>
    <property type="match status" value="1"/>
</dbReference>
<evidence type="ECO:0000313" key="2">
    <source>
        <dbReference type="EMBL" id="PSK91760.1"/>
    </source>
</evidence>
<protein>
    <submittedName>
        <fullName evidence="2">Nitroimidazol reductase NimA-like FMN-containing flavoprotein (Pyridoxamine 5'-phosphate oxidase superfamily)</fullName>
    </submittedName>
</protein>
<proteinExistence type="predicted"/>
<comment type="caution">
    <text evidence="2">The sequence shown here is derived from an EMBL/GenBank/DDBJ whole genome shotgun (WGS) entry which is preliminary data.</text>
</comment>
<dbReference type="Pfam" id="PF01243">
    <property type="entry name" value="PNPOx_N"/>
    <property type="match status" value="1"/>
</dbReference>
<accession>A0A2P8D3G7</accession>
<reference evidence="2 3" key="1">
    <citation type="submission" date="2018-03" db="EMBL/GenBank/DDBJ databases">
        <title>Genomic Encyclopedia of Archaeal and Bacterial Type Strains, Phase II (KMG-II): from individual species to whole genera.</title>
        <authorList>
            <person name="Goeker M."/>
        </authorList>
    </citation>
    <scope>NUCLEOTIDE SEQUENCE [LARGE SCALE GENOMIC DNA]</scope>
    <source>
        <strain evidence="2 3">DSM 45312</strain>
    </source>
</reference>
<sequence length="145" mass="16612">MVDTDFDVDAFLARPLTARIATQGPTVRPAWYLWEDGVFWTLTGPWTKLYDRVRADPAIVLVVDVCDIGSGEVRQVIARGSAELVPFDTERGYRKLSRYLGAEEAQWDRRFRNYLRADPAESGTMWLRMRPDRLTAKDLSYTPAP</sequence>
<evidence type="ECO:0000259" key="1">
    <source>
        <dbReference type="Pfam" id="PF01243"/>
    </source>
</evidence>
<dbReference type="InterPro" id="IPR012349">
    <property type="entry name" value="Split_barrel_FMN-bd"/>
</dbReference>
<dbReference type="OrthoDB" id="2664130at2"/>
<dbReference type="Gene3D" id="2.30.110.10">
    <property type="entry name" value="Electron Transport, Fmn-binding Protein, Chain A"/>
    <property type="match status" value="1"/>
</dbReference>
<name>A0A2P8D3G7_9ACTN</name>
<keyword evidence="3" id="KW-1185">Reference proteome</keyword>
<dbReference type="Proteomes" id="UP000240542">
    <property type="component" value="Unassembled WGS sequence"/>
</dbReference>
<dbReference type="InterPro" id="IPR011576">
    <property type="entry name" value="Pyridox_Oxase_N"/>
</dbReference>